<keyword evidence="5" id="KW-1185">Reference proteome</keyword>
<evidence type="ECO:0000259" key="3">
    <source>
        <dbReference type="Pfam" id="PF12770"/>
    </source>
</evidence>
<dbReference type="PROSITE" id="PS00571">
    <property type="entry name" value="AMIDASES"/>
    <property type="match status" value="1"/>
</dbReference>
<dbReference type="Proteomes" id="UP000000377">
    <property type="component" value="Chromosome"/>
</dbReference>
<evidence type="ECO:0000259" key="2">
    <source>
        <dbReference type="Pfam" id="PF01425"/>
    </source>
</evidence>
<feature type="region of interest" description="Disordered" evidence="1">
    <location>
        <begin position="569"/>
        <end position="588"/>
    </location>
</feature>
<dbReference type="EMBL" id="CP002047">
    <property type="protein sequence ID" value="ADI05369.1"/>
    <property type="molecule type" value="Genomic_DNA"/>
</dbReference>
<dbReference type="InterPro" id="IPR036928">
    <property type="entry name" value="AS_sf"/>
</dbReference>
<accession>D7BUZ0</accession>
<feature type="compositionally biased region" description="Low complexity" evidence="1">
    <location>
        <begin position="573"/>
        <end position="588"/>
    </location>
</feature>
<dbReference type="KEGG" id="sbh:SBI_02248"/>
<dbReference type="InterPro" id="IPR023631">
    <property type="entry name" value="Amidase_dom"/>
</dbReference>
<dbReference type="InterPro" id="IPR020556">
    <property type="entry name" value="Amidase_CS"/>
</dbReference>
<gene>
    <name evidence="4" type="ordered locus">SBI_02248</name>
</gene>
<evidence type="ECO:0000313" key="5">
    <source>
        <dbReference type="Proteomes" id="UP000000377"/>
    </source>
</evidence>
<sequence length="588" mass="63014">MEWNFQTAEKLAAALRAGEVISAELTDEAIAGIERDDKTINAICVPDFDRARAAARGADQARARGEDRPLLGIPVTVKESYNIAGLPTTWGMPPQANFMPAEDAVQVSRLKAAGAVVLGKTNVPVGLQDIQSFNEIYGTTNNPWDHGRTSGGSSGGSAAALASGFGALSIGSDLAGSLRTPAHFCGIYAHKPTLGLAATRGMVAPPAPPLPVDLDLAVVGPMARTARDLTLLLDVMAGPDPLTHGVAYDVTLPPARHERLGDFRVLVLEEHPLIPTGSAVRAGVNRVADALVDGGARVERHSPLLPDLTEAAALYTQLLFSGSVARFPVEAYEQLRTRAAGLSADDQSLDAARLRGMVFSHRDWIEANSRRELHRHGWRQLFAEFDAVVCPITPTPAFPHDHNPNPLERRIDIDGVEYPYFDQLVWAGVATMPGLPPPPPPPYRRAGPPRVCRWECSSSVRCSRTAPRCAWPNCSNRRSAASGHRSRAEHGGRIGRAQDGASVLMMAVFHHYLTVEGQGPADALRAAQLWMLDPDRENPGSLTGELLREIRRPGLERLPVWAAFIHQGHPGPGRAAAATRSASAKGAV</sequence>
<dbReference type="AlphaFoldDB" id="D7BUZ0"/>
<name>D7BUZ0_STRBB</name>
<dbReference type="eggNOG" id="COG0154">
    <property type="taxonomic scope" value="Bacteria"/>
</dbReference>
<dbReference type="HOGENOM" id="CLU_009600_0_4_11"/>
<feature type="domain" description="CHAT" evidence="3">
    <location>
        <begin position="499"/>
        <end position="568"/>
    </location>
</feature>
<dbReference type="SUPFAM" id="SSF75304">
    <property type="entry name" value="Amidase signature (AS) enzymes"/>
    <property type="match status" value="1"/>
</dbReference>
<organism evidence="4 5">
    <name type="scientific">Streptomyces bingchenggensis (strain BCW-1)</name>
    <dbReference type="NCBI Taxonomy" id="749414"/>
    <lineage>
        <taxon>Bacteria</taxon>
        <taxon>Bacillati</taxon>
        <taxon>Actinomycetota</taxon>
        <taxon>Actinomycetes</taxon>
        <taxon>Kitasatosporales</taxon>
        <taxon>Streptomycetaceae</taxon>
        <taxon>Streptomyces</taxon>
    </lineage>
</organism>
<dbReference type="STRING" id="749414.SBI_02248"/>
<evidence type="ECO:0000313" key="4">
    <source>
        <dbReference type="EMBL" id="ADI05369.1"/>
    </source>
</evidence>
<reference evidence="4 5" key="1">
    <citation type="journal article" date="2010" name="J. Bacteriol.">
        <title>Genome sequence of the milbemycin-producing bacterium Streptomyces bingchenggensis.</title>
        <authorList>
            <person name="Wang X.J."/>
            <person name="Yan Y.J."/>
            <person name="Zhang B."/>
            <person name="An J."/>
            <person name="Wang J.J."/>
            <person name="Tian J."/>
            <person name="Jiang L."/>
            <person name="Chen Y.H."/>
            <person name="Huang S.X."/>
            <person name="Yin M."/>
            <person name="Zhang J."/>
            <person name="Gao A.L."/>
            <person name="Liu C.X."/>
            <person name="Zhu Z.X."/>
            <person name="Xiang W.S."/>
        </authorList>
    </citation>
    <scope>NUCLEOTIDE SEQUENCE [LARGE SCALE GENOMIC DNA]</scope>
    <source>
        <strain evidence="4 5">BCW-1</strain>
    </source>
</reference>
<protein>
    <submittedName>
        <fullName evidence="4">Putative amidase</fullName>
    </submittedName>
</protein>
<dbReference type="PANTHER" id="PTHR43372">
    <property type="entry name" value="FATTY-ACID AMIDE HYDROLASE"/>
    <property type="match status" value="1"/>
</dbReference>
<dbReference type="InterPro" id="IPR052739">
    <property type="entry name" value="FAAH2"/>
</dbReference>
<dbReference type="GO" id="GO:0012505">
    <property type="term" value="C:endomembrane system"/>
    <property type="evidence" value="ECO:0007669"/>
    <property type="project" value="TreeGrafter"/>
</dbReference>
<dbReference type="PANTHER" id="PTHR43372:SF4">
    <property type="entry name" value="FATTY-ACID AMIDE HYDROLASE 2"/>
    <property type="match status" value="1"/>
</dbReference>
<feature type="domain" description="Amidase" evidence="2">
    <location>
        <begin position="24"/>
        <end position="403"/>
    </location>
</feature>
<dbReference type="Pfam" id="PF12770">
    <property type="entry name" value="CHAT"/>
    <property type="match status" value="1"/>
</dbReference>
<dbReference type="PATRIC" id="fig|749414.3.peg.2323"/>
<dbReference type="InterPro" id="IPR024983">
    <property type="entry name" value="CHAT_dom"/>
</dbReference>
<evidence type="ECO:0000256" key="1">
    <source>
        <dbReference type="SAM" id="MobiDB-lite"/>
    </source>
</evidence>
<proteinExistence type="predicted"/>
<dbReference type="Pfam" id="PF01425">
    <property type="entry name" value="Amidase"/>
    <property type="match status" value="1"/>
</dbReference>
<dbReference type="Gene3D" id="3.90.1300.10">
    <property type="entry name" value="Amidase signature (AS) domain"/>
    <property type="match status" value="1"/>
</dbReference>
<dbReference type="NCBIfam" id="NF004816">
    <property type="entry name" value="PRK06170.1"/>
    <property type="match status" value="1"/>
</dbReference>